<accession>A0AAC8W1M0</accession>
<dbReference type="Proteomes" id="UP000069935">
    <property type="component" value="Chromosome 3"/>
</dbReference>
<dbReference type="GO" id="GO:0000030">
    <property type="term" value="F:mannosyltransferase activity"/>
    <property type="evidence" value="ECO:0007669"/>
    <property type="project" value="TreeGrafter"/>
</dbReference>
<dbReference type="Gene3D" id="1.25.40.10">
    <property type="entry name" value="Tetratricopeptide repeat domain"/>
    <property type="match status" value="3"/>
</dbReference>
<dbReference type="InterPro" id="IPR011990">
    <property type="entry name" value="TPR-like_helical_dom_sf"/>
</dbReference>
<dbReference type="AlphaFoldDB" id="A0AAC8W1M0"/>
<dbReference type="InterPro" id="IPR052384">
    <property type="entry name" value="TMTC_O-mannosyltransferase"/>
</dbReference>
<dbReference type="SMART" id="SM00028">
    <property type="entry name" value="TPR"/>
    <property type="match status" value="4"/>
</dbReference>
<name>A0AAC8W1M0_9PROT</name>
<dbReference type="RefSeq" id="WP_045584503.1">
    <property type="nucleotide sequence ID" value="NZ_CP012403.1"/>
</dbReference>
<dbReference type="SUPFAM" id="SSF48452">
    <property type="entry name" value="TPR-like"/>
    <property type="match status" value="1"/>
</dbReference>
<dbReference type="PANTHER" id="PTHR44216:SF3">
    <property type="entry name" value="PROTEIN O-MANNOSYL-TRANSFERASE TMTC2"/>
    <property type="match status" value="1"/>
</dbReference>
<reference evidence="1 2" key="2">
    <citation type="journal article" date="2016" name="Genome Announc.">
        <title>Complete Genome Sequence of a Strain of Azospirillum thiophilum Isolated from a Sulfide Spring.</title>
        <authorList>
            <person name="Fomenkov A."/>
            <person name="Vincze T."/>
            <person name="Grabovich M."/>
            <person name="Anton B.P."/>
            <person name="Dubinina G."/>
            <person name="Orlova M."/>
            <person name="Belousova E."/>
            <person name="Roberts R.J."/>
        </authorList>
    </citation>
    <scope>NUCLEOTIDE SEQUENCE [LARGE SCALE GENOMIC DNA]</scope>
    <source>
        <strain evidence="1 2">BV-S</strain>
    </source>
</reference>
<protein>
    <recommendedName>
        <fullName evidence="3">Tetratricopeptide repeat protein</fullName>
    </recommendedName>
</protein>
<dbReference type="EMBL" id="CP012403">
    <property type="protein sequence ID" value="ALG73292.1"/>
    <property type="molecule type" value="Genomic_DNA"/>
</dbReference>
<evidence type="ECO:0000313" key="2">
    <source>
        <dbReference type="Proteomes" id="UP000069935"/>
    </source>
</evidence>
<sequence length="230" mass="24570">MPAPLESDTLLAAAFDRHQTGGFDEAEALYRRILAADPNRTTALHRYGLLVAQLGRLEEADGLLARALAMAPLDDETAVNHAKILRALRRPVEATRRFRHALALSPALPAALEGLGHTARDLGDAAAAADAYGRAAWVGGGGAVWQQWGLALDATGRPEGALEALRRSARLDPMRTSVAARLATILRRLGRHSEAAIWYRRTLVLQPADLEARLALSVIAEAAAEATQGT</sequence>
<dbReference type="Pfam" id="PF14559">
    <property type="entry name" value="TPR_19"/>
    <property type="match status" value="1"/>
</dbReference>
<dbReference type="Pfam" id="PF13432">
    <property type="entry name" value="TPR_16"/>
    <property type="match status" value="1"/>
</dbReference>
<reference evidence="2" key="1">
    <citation type="submission" date="2015-12" db="EMBL/GenBank/DDBJ databases">
        <title>Complete Genome Sequence of Azospirillum thiophilum BV-S.</title>
        <authorList>
            <person name="Fomenkov A."/>
            <person name="Vincze T."/>
            <person name="Grabovich M."/>
            <person name="Dubinina G."/>
            <person name="Orlova M."/>
            <person name="Belousova E."/>
            <person name="Roberts R.J."/>
        </authorList>
    </citation>
    <scope>NUCLEOTIDE SEQUENCE [LARGE SCALE GENOMIC DNA]</scope>
    <source>
        <strain evidence="2">BV-S</strain>
    </source>
</reference>
<gene>
    <name evidence="1" type="ORF">AL072_19665</name>
</gene>
<evidence type="ECO:0000313" key="1">
    <source>
        <dbReference type="EMBL" id="ALG73292.1"/>
    </source>
</evidence>
<keyword evidence="2" id="KW-1185">Reference proteome</keyword>
<dbReference type="GO" id="GO:0035269">
    <property type="term" value="P:protein O-linked glycosylation via mannose"/>
    <property type="evidence" value="ECO:0007669"/>
    <property type="project" value="TreeGrafter"/>
</dbReference>
<dbReference type="InterPro" id="IPR019734">
    <property type="entry name" value="TPR_rpt"/>
</dbReference>
<organism evidence="1 2">
    <name type="scientific">Azospirillum thiophilum</name>
    <dbReference type="NCBI Taxonomy" id="528244"/>
    <lineage>
        <taxon>Bacteria</taxon>
        <taxon>Pseudomonadati</taxon>
        <taxon>Pseudomonadota</taxon>
        <taxon>Alphaproteobacteria</taxon>
        <taxon>Rhodospirillales</taxon>
        <taxon>Azospirillaceae</taxon>
        <taxon>Azospirillum</taxon>
    </lineage>
</organism>
<evidence type="ECO:0008006" key="3">
    <source>
        <dbReference type="Google" id="ProtNLM"/>
    </source>
</evidence>
<dbReference type="KEGG" id="ati:AL072_19665"/>
<proteinExistence type="predicted"/>
<dbReference type="PANTHER" id="PTHR44216">
    <property type="entry name" value="PROTEIN O-MANNOSYL-TRANSFERASE TMTC2"/>
    <property type="match status" value="1"/>
</dbReference>